<proteinExistence type="predicted"/>
<evidence type="ECO:0000313" key="2">
    <source>
        <dbReference type="Proteomes" id="UP000321933"/>
    </source>
</evidence>
<reference evidence="1 2" key="1">
    <citation type="submission" date="2019-08" db="EMBL/GenBank/DDBJ databases">
        <title>Parahaliea maris sp. nov., isolated from the surface seawater.</title>
        <authorList>
            <person name="Liu Y."/>
        </authorList>
    </citation>
    <scope>NUCLEOTIDE SEQUENCE [LARGE SCALE GENOMIC DNA]</scope>
    <source>
        <strain evidence="1 2">S2-26</strain>
    </source>
</reference>
<keyword evidence="2" id="KW-1185">Reference proteome</keyword>
<dbReference type="AlphaFoldDB" id="A0A5C9A1W2"/>
<dbReference type="Pfam" id="PF07023">
    <property type="entry name" value="DUF1315"/>
    <property type="match status" value="1"/>
</dbReference>
<dbReference type="InterPro" id="IPR009749">
    <property type="entry name" value="DUF1315"/>
</dbReference>
<sequence>MEYQQLIESLTPEVYEKLRIAVEIGKWPDGRRLSPEQRRECLQALIAWGELNLPEEQRVGYIDRGHKAGDVCDDPVGNAPGDEMPLNWRD</sequence>
<name>A0A5C9A1W2_9GAMM</name>
<dbReference type="OrthoDB" id="5616307at2"/>
<evidence type="ECO:0000313" key="1">
    <source>
        <dbReference type="EMBL" id="TXS93341.1"/>
    </source>
</evidence>
<comment type="caution">
    <text evidence="1">The sequence shown here is derived from an EMBL/GenBank/DDBJ whole genome shotgun (WGS) entry which is preliminary data.</text>
</comment>
<dbReference type="Proteomes" id="UP000321933">
    <property type="component" value="Unassembled WGS sequence"/>
</dbReference>
<organism evidence="1 2">
    <name type="scientific">Parahaliea aestuarii</name>
    <dbReference type="NCBI Taxonomy" id="1852021"/>
    <lineage>
        <taxon>Bacteria</taxon>
        <taxon>Pseudomonadati</taxon>
        <taxon>Pseudomonadota</taxon>
        <taxon>Gammaproteobacteria</taxon>
        <taxon>Cellvibrionales</taxon>
        <taxon>Halieaceae</taxon>
        <taxon>Parahaliea</taxon>
    </lineage>
</organism>
<dbReference type="EMBL" id="VRYZ01000002">
    <property type="protein sequence ID" value="TXS93341.1"/>
    <property type="molecule type" value="Genomic_DNA"/>
</dbReference>
<dbReference type="RefSeq" id="WP_148063277.1">
    <property type="nucleotide sequence ID" value="NZ_VRYZ01000002.1"/>
</dbReference>
<accession>A0A5C9A1W2</accession>
<gene>
    <name evidence="1" type="ORF">FVW59_05750</name>
</gene>
<protein>
    <submittedName>
        <fullName evidence="1">DUF1315 family protein</fullName>
    </submittedName>
</protein>